<evidence type="ECO:0000256" key="1">
    <source>
        <dbReference type="SAM" id="Coils"/>
    </source>
</evidence>
<keyword evidence="2" id="KW-0812">Transmembrane</keyword>
<keyword evidence="2" id="KW-1133">Transmembrane helix</keyword>
<dbReference type="EMBL" id="JBHSQB010000009">
    <property type="protein sequence ID" value="MFC6097649.1"/>
    <property type="molecule type" value="Genomic_DNA"/>
</dbReference>
<dbReference type="Proteomes" id="UP001596287">
    <property type="component" value="Unassembled WGS sequence"/>
</dbReference>
<feature type="transmembrane region" description="Helical" evidence="2">
    <location>
        <begin position="6"/>
        <end position="30"/>
    </location>
</feature>
<sequence length="288" mass="32258">MAVKNYLLVIKVSVVILSVAIVALAVKLYYSENQRNSLLKHIELDKKIHNNEMNEILVRYDSVLIKNLRLEEEVSANNDTIIDNNSDSSHNKSIKKLIGNISNLEKGNNLQEKQLVALNSILKSKQIDLEYDKGEVASLNSKISKLQTEIKESVSEVEAKKLKAINVNAIGSRIVSEKILETKNLNGTEKIKVCFTLEDNPLIENGEKDIFIQIINPKSNIVSKNPSVLEIKDKTLFYSAKTTVNYGKEDVDVCVFVDANKNNLVKGNYIVNIFSGINLIGKTNLMLK</sequence>
<dbReference type="RefSeq" id="WP_379792613.1">
    <property type="nucleotide sequence ID" value="NZ_JBHSQB010000009.1"/>
</dbReference>
<proteinExistence type="predicted"/>
<keyword evidence="1" id="KW-0175">Coiled coil</keyword>
<gene>
    <name evidence="3" type="ORF">ACFPVY_13410</name>
</gene>
<evidence type="ECO:0000256" key="2">
    <source>
        <dbReference type="SAM" id="Phobius"/>
    </source>
</evidence>
<keyword evidence="2" id="KW-0472">Membrane</keyword>
<comment type="caution">
    <text evidence="3">The sequence shown here is derived from an EMBL/GenBank/DDBJ whole genome shotgun (WGS) entry which is preliminary data.</text>
</comment>
<protein>
    <submittedName>
        <fullName evidence="3">Uncharacterized protein</fullName>
    </submittedName>
</protein>
<evidence type="ECO:0000313" key="3">
    <source>
        <dbReference type="EMBL" id="MFC6097649.1"/>
    </source>
</evidence>
<keyword evidence="4" id="KW-1185">Reference proteome</keyword>
<feature type="coiled-coil region" evidence="1">
    <location>
        <begin position="136"/>
        <end position="163"/>
    </location>
</feature>
<organism evidence="3 4">
    <name type="scientific">Flavobacterium qiangtangense</name>
    <dbReference type="NCBI Taxonomy" id="1442595"/>
    <lineage>
        <taxon>Bacteria</taxon>
        <taxon>Pseudomonadati</taxon>
        <taxon>Bacteroidota</taxon>
        <taxon>Flavobacteriia</taxon>
        <taxon>Flavobacteriales</taxon>
        <taxon>Flavobacteriaceae</taxon>
        <taxon>Flavobacterium</taxon>
    </lineage>
</organism>
<name>A0ABW1PQZ0_9FLAO</name>
<evidence type="ECO:0000313" key="4">
    <source>
        <dbReference type="Proteomes" id="UP001596287"/>
    </source>
</evidence>
<accession>A0ABW1PQZ0</accession>
<reference evidence="4" key="1">
    <citation type="journal article" date="2019" name="Int. J. Syst. Evol. Microbiol.">
        <title>The Global Catalogue of Microorganisms (GCM) 10K type strain sequencing project: providing services to taxonomists for standard genome sequencing and annotation.</title>
        <authorList>
            <consortium name="The Broad Institute Genomics Platform"/>
            <consortium name="The Broad Institute Genome Sequencing Center for Infectious Disease"/>
            <person name="Wu L."/>
            <person name="Ma J."/>
        </authorList>
    </citation>
    <scope>NUCLEOTIDE SEQUENCE [LARGE SCALE GENOMIC DNA]</scope>
    <source>
        <strain evidence="4">CCUG 49679</strain>
    </source>
</reference>